<feature type="transmembrane region" description="Helical" evidence="1">
    <location>
        <begin position="6"/>
        <end position="26"/>
    </location>
</feature>
<comment type="caution">
    <text evidence="2">The sequence shown here is derived from an EMBL/GenBank/DDBJ whole genome shotgun (WGS) entry which is preliminary data.</text>
</comment>
<keyword evidence="1" id="KW-1133">Transmembrane helix</keyword>
<keyword evidence="1" id="KW-0812">Transmembrane</keyword>
<keyword evidence="3" id="KW-1185">Reference proteome</keyword>
<organism evidence="2 3">
    <name type="scientific">Silvibacterium bohemicum</name>
    <dbReference type="NCBI Taxonomy" id="1577686"/>
    <lineage>
        <taxon>Bacteria</taxon>
        <taxon>Pseudomonadati</taxon>
        <taxon>Acidobacteriota</taxon>
        <taxon>Terriglobia</taxon>
        <taxon>Terriglobales</taxon>
        <taxon>Acidobacteriaceae</taxon>
        <taxon>Silvibacterium</taxon>
    </lineage>
</organism>
<evidence type="ECO:0000313" key="3">
    <source>
        <dbReference type="Proteomes" id="UP000538666"/>
    </source>
</evidence>
<evidence type="ECO:0000313" key="2">
    <source>
        <dbReference type="EMBL" id="MBB6145899.1"/>
    </source>
</evidence>
<proteinExistence type="predicted"/>
<dbReference type="EMBL" id="JACHEK010000008">
    <property type="protein sequence ID" value="MBB6145899.1"/>
    <property type="molecule type" value="Genomic_DNA"/>
</dbReference>
<dbReference type="OrthoDB" id="117379at2"/>
<sequence>MKNLKIIGLVTLLLLVVFGLRIYFIWRERNAPVAQKPQRVERQLTADDVVLPRKLYIDDLKSAKALIGKTVWVQSGFTLDYYPYVAHHVEFAHPAGVLPSVEPLQIEDILTEKAPANLATRVPLGDKQVFAIFKKRDDNKEFATAIGSIQGDDSKYYCDDIFYYDDPHQMYKHWAADVWQSIDQHQAKAGMSELQAAMSLGMIQQSDSSDIGNRTVHYDAGGKKWAVAFEKDKATNVTAE</sequence>
<evidence type="ECO:0000256" key="1">
    <source>
        <dbReference type="SAM" id="Phobius"/>
    </source>
</evidence>
<reference evidence="2 3" key="1">
    <citation type="submission" date="2020-08" db="EMBL/GenBank/DDBJ databases">
        <title>Genomic Encyclopedia of Type Strains, Phase IV (KMG-IV): sequencing the most valuable type-strain genomes for metagenomic binning, comparative biology and taxonomic classification.</title>
        <authorList>
            <person name="Goeker M."/>
        </authorList>
    </citation>
    <scope>NUCLEOTIDE SEQUENCE [LARGE SCALE GENOMIC DNA]</scope>
    <source>
        <strain evidence="2 3">DSM 103733</strain>
    </source>
</reference>
<name>A0A841K1S4_9BACT</name>
<accession>A0A841K1S4</accession>
<gene>
    <name evidence="2" type="ORF">HNQ77_003869</name>
</gene>
<protein>
    <submittedName>
        <fullName evidence="2">Uncharacterized protein</fullName>
    </submittedName>
</protein>
<dbReference type="RefSeq" id="WP_050060906.1">
    <property type="nucleotide sequence ID" value="NZ_JACHEK010000008.1"/>
</dbReference>
<keyword evidence="1" id="KW-0472">Membrane</keyword>
<dbReference type="AlphaFoldDB" id="A0A841K1S4"/>
<dbReference type="Proteomes" id="UP000538666">
    <property type="component" value="Unassembled WGS sequence"/>
</dbReference>